<dbReference type="OrthoDB" id="9781543at2"/>
<dbReference type="GO" id="GO:0008379">
    <property type="term" value="F:thioredoxin peroxidase activity"/>
    <property type="evidence" value="ECO:0007669"/>
    <property type="project" value="UniProtKB-UniRule"/>
</dbReference>
<comment type="function">
    <text evidence="6">Thiol-specific peroxidase that catalyzes the reduction of hydrogen peroxide and organic hydroperoxides to water and alcohols, respectively. Plays a role in cell protection against oxidative stress by detoxifying peroxides.</text>
</comment>
<evidence type="ECO:0000256" key="4">
    <source>
        <dbReference type="ARBA" id="ARBA00023157"/>
    </source>
</evidence>
<keyword evidence="1 6" id="KW-0575">Peroxidase</keyword>
<dbReference type="RefSeq" id="WP_092212610.1">
    <property type="nucleotide sequence ID" value="NZ_FMUX01000014.1"/>
</dbReference>
<gene>
    <name evidence="6" type="primary">tpx</name>
    <name evidence="9" type="ORF">SAMN05216233_114122</name>
</gene>
<dbReference type="InterPro" id="IPR013740">
    <property type="entry name" value="Redoxin"/>
</dbReference>
<dbReference type="CDD" id="cd03014">
    <property type="entry name" value="PRX_Atyp2cys"/>
    <property type="match status" value="1"/>
</dbReference>
<dbReference type="EMBL" id="FMUX01000014">
    <property type="protein sequence ID" value="SCY64339.1"/>
    <property type="molecule type" value="Genomic_DNA"/>
</dbReference>
<evidence type="ECO:0000256" key="1">
    <source>
        <dbReference type="ARBA" id="ARBA00022559"/>
    </source>
</evidence>
<feature type="region of interest" description="Disordered" evidence="7">
    <location>
        <begin position="1"/>
        <end position="20"/>
    </location>
</feature>
<comment type="similarity">
    <text evidence="6">Belongs to the peroxiredoxin family. Tpx subfamily.</text>
</comment>
<protein>
    <recommendedName>
        <fullName evidence="6">Thiol peroxidase</fullName>
        <shortName evidence="6">Tpx</shortName>
        <ecNumber evidence="6">1.11.1.24</ecNumber>
    </recommendedName>
    <alternativeName>
        <fullName evidence="6">Peroxiredoxin tpx</fullName>
        <shortName evidence="6">Prx</shortName>
    </alternativeName>
    <alternativeName>
        <fullName evidence="6">Thioredoxin peroxidase</fullName>
    </alternativeName>
    <alternativeName>
        <fullName evidence="6">Thioredoxin-dependent peroxiredoxin</fullName>
    </alternativeName>
</protein>
<reference evidence="9 10" key="1">
    <citation type="submission" date="2016-10" db="EMBL/GenBank/DDBJ databases">
        <authorList>
            <person name="de Groot N.N."/>
        </authorList>
    </citation>
    <scope>NUCLEOTIDE SEQUENCE [LARGE SCALE GENOMIC DNA]</scope>
    <source>
        <strain evidence="9 10">AA1</strain>
    </source>
</reference>
<proteinExistence type="inferred from homology"/>
<dbReference type="Pfam" id="PF08534">
    <property type="entry name" value="Redoxin"/>
    <property type="match status" value="1"/>
</dbReference>
<dbReference type="InterPro" id="IPR018219">
    <property type="entry name" value="Tpx_CS"/>
</dbReference>
<dbReference type="InterPro" id="IPR002065">
    <property type="entry name" value="TPX"/>
</dbReference>
<dbReference type="Gene3D" id="3.40.30.10">
    <property type="entry name" value="Glutaredoxin"/>
    <property type="match status" value="1"/>
</dbReference>
<dbReference type="InterPro" id="IPR050455">
    <property type="entry name" value="Tpx_Peroxidase_subfamily"/>
</dbReference>
<dbReference type="PROSITE" id="PS01265">
    <property type="entry name" value="TPX"/>
    <property type="match status" value="1"/>
</dbReference>
<accession>A0A1G5HLK8</accession>
<organism evidence="9 10">
    <name type="scientific">Desulfoluna spongiiphila</name>
    <dbReference type="NCBI Taxonomy" id="419481"/>
    <lineage>
        <taxon>Bacteria</taxon>
        <taxon>Pseudomonadati</taxon>
        <taxon>Thermodesulfobacteriota</taxon>
        <taxon>Desulfobacteria</taxon>
        <taxon>Desulfobacterales</taxon>
        <taxon>Desulfolunaceae</taxon>
        <taxon>Desulfoluna</taxon>
    </lineage>
</organism>
<feature type="disulfide bond" description="Redox-active" evidence="6">
    <location>
        <begin position="60"/>
        <end position="94"/>
    </location>
</feature>
<dbReference type="PANTHER" id="PTHR43110">
    <property type="entry name" value="THIOL PEROXIDASE"/>
    <property type="match status" value="1"/>
</dbReference>
<evidence type="ECO:0000256" key="3">
    <source>
        <dbReference type="ARBA" id="ARBA00023002"/>
    </source>
</evidence>
<evidence type="ECO:0000256" key="7">
    <source>
        <dbReference type="SAM" id="MobiDB-lite"/>
    </source>
</evidence>
<dbReference type="HAMAP" id="MF_00269">
    <property type="entry name" value="Tpx"/>
    <property type="match status" value="1"/>
</dbReference>
<sequence length="166" mass="17550">MAEIMIGGTPANTTGNLPDVGSKAPGFTLTKTDLSDVSLPDLAGKRIVLNIFPSIDTPVCSASVRRFNQVAASLTNTQVLSVSADLPFAHKRFCETEGIDGVIPVSELRTRGFGDAYGVRIAEGPLQGLLARAVVVLDEEGTVLYSSFAKDLKEEPPYEDILAALA</sequence>
<dbReference type="AlphaFoldDB" id="A0A1G5HLK8"/>
<comment type="miscellaneous">
    <text evidence="6">The active site is a conserved redox-active cysteine residue, the peroxidatic cysteine (C(P)), which makes the nucleophilic attack on the peroxide substrate. The peroxide oxidizes the C(P)-SH to cysteine sulfenic acid (C(P)-SOH), which then reacts with another cysteine residue, the resolving cysteine (C(R)), to form a disulfide bridge. The disulfide is subsequently reduced by an appropriate electron donor to complete the catalytic cycle. In this atypical 2-Cys peroxiredoxin, C(R) is present in the same subunit to form an intramolecular disulfide. The disulfide is subsequently reduced by thioredoxin.</text>
</comment>
<evidence type="ECO:0000259" key="8">
    <source>
        <dbReference type="PROSITE" id="PS51352"/>
    </source>
</evidence>
<dbReference type="PROSITE" id="PS51352">
    <property type="entry name" value="THIOREDOXIN_2"/>
    <property type="match status" value="1"/>
</dbReference>
<dbReference type="InterPro" id="IPR036249">
    <property type="entry name" value="Thioredoxin-like_sf"/>
</dbReference>
<evidence type="ECO:0000256" key="2">
    <source>
        <dbReference type="ARBA" id="ARBA00022862"/>
    </source>
</evidence>
<dbReference type="SUPFAM" id="SSF52833">
    <property type="entry name" value="Thioredoxin-like"/>
    <property type="match status" value="1"/>
</dbReference>
<dbReference type="STRING" id="419481.SAMN05216233_114122"/>
<comment type="subunit">
    <text evidence="6">Homodimer.</text>
</comment>
<dbReference type="Proteomes" id="UP000198870">
    <property type="component" value="Unassembled WGS sequence"/>
</dbReference>
<dbReference type="PANTHER" id="PTHR43110:SF1">
    <property type="entry name" value="THIOL PEROXIDASE"/>
    <property type="match status" value="1"/>
</dbReference>
<evidence type="ECO:0000313" key="10">
    <source>
        <dbReference type="Proteomes" id="UP000198870"/>
    </source>
</evidence>
<dbReference type="InterPro" id="IPR013766">
    <property type="entry name" value="Thioredoxin_domain"/>
</dbReference>
<feature type="active site" description="Cysteine sulfenic acid (-SOH) intermediate" evidence="6">
    <location>
        <position position="60"/>
    </location>
</feature>
<evidence type="ECO:0000313" key="9">
    <source>
        <dbReference type="EMBL" id="SCY64339.1"/>
    </source>
</evidence>
<keyword evidence="4 6" id="KW-1015">Disulfide bond</keyword>
<keyword evidence="5 6" id="KW-0676">Redox-active center</keyword>
<evidence type="ECO:0000256" key="6">
    <source>
        <dbReference type="HAMAP-Rule" id="MF_00269"/>
    </source>
</evidence>
<comment type="catalytic activity">
    <reaction evidence="6">
        <text>a hydroperoxide + [thioredoxin]-dithiol = an alcohol + [thioredoxin]-disulfide + H2O</text>
        <dbReference type="Rhea" id="RHEA:62620"/>
        <dbReference type="Rhea" id="RHEA-COMP:10698"/>
        <dbReference type="Rhea" id="RHEA-COMP:10700"/>
        <dbReference type="ChEBI" id="CHEBI:15377"/>
        <dbReference type="ChEBI" id="CHEBI:29950"/>
        <dbReference type="ChEBI" id="CHEBI:30879"/>
        <dbReference type="ChEBI" id="CHEBI:35924"/>
        <dbReference type="ChEBI" id="CHEBI:50058"/>
        <dbReference type="EC" id="1.11.1.24"/>
    </reaction>
</comment>
<keyword evidence="2 6" id="KW-0049">Antioxidant</keyword>
<name>A0A1G5HLK8_9BACT</name>
<evidence type="ECO:0000256" key="5">
    <source>
        <dbReference type="ARBA" id="ARBA00023284"/>
    </source>
</evidence>
<keyword evidence="10" id="KW-1185">Reference proteome</keyword>
<dbReference type="EC" id="1.11.1.24" evidence="6"/>
<feature type="domain" description="Thioredoxin" evidence="8">
    <location>
        <begin position="18"/>
        <end position="166"/>
    </location>
</feature>
<keyword evidence="3 6" id="KW-0560">Oxidoreductase</keyword>
<dbReference type="NCBIfam" id="NF001808">
    <property type="entry name" value="PRK00522.1"/>
    <property type="match status" value="1"/>
</dbReference>